<accession>A0A1G2FSF4</accession>
<organism evidence="1 2">
    <name type="scientific">Candidatus Portnoybacteria bacterium RIFCSPLOWO2_02_FULL_39_11</name>
    <dbReference type="NCBI Taxonomy" id="1802001"/>
    <lineage>
        <taxon>Bacteria</taxon>
        <taxon>Candidatus Portnoyibacteriota</taxon>
    </lineage>
</organism>
<sequence>MNFLVIVHHGDYDEQHQITKKGRSNILGWVQQLRDLIDGNRALLLSSTAKRASQSAQVIAESLGVPFEEHEILWADYMHSEDTKGLMALIDKRKDEAEIIILVTHLAYVDRFPLRFARDVLAIPVPDAGHAPIPLSGEAVAIDCLKKRFLQLR</sequence>
<dbReference type="EMBL" id="MHNF01000031">
    <property type="protein sequence ID" value="OGZ40471.1"/>
    <property type="molecule type" value="Genomic_DNA"/>
</dbReference>
<evidence type="ECO:0000313" key="2">
    <source>
        <dbReference type="Proteomes" id="UP000177126"/>
    </source>
</evidence>
<evidence type="ECO:0000313" key="1">
    <source>
        <dbReference type="EMBL" id="OGZ40471.1"/>
    </source>
</evidence>
<reference evidence="1 2" key="1">
    <citation type="journal article" date="2016" name="Nat. Commun.">
        <title>Thousands of microbial genomes shed light on interconnected biogeochemical processes in an aquifer system.</title>
        <authorList>
            <person name="Anantharaman K."/>
            <person name="Brown C.T."/>
            <person name="Hug L.A."/>
            <person name="Sharon I."/>
            <person name="Castelle C.J."/>
            <person name="Probst A.J."/>
            <person name="Thomas B.C."/>
            <person name="Singh A."/>
            <person name="Wilkins M.J."/>
            <person name="Karaoz U."/>
            <person name="Brodie E.L."/>
            <person name="Williams K.H."/>
            <person name="Hubbard S.S."/>
            <person name="Banfield J.F."/>
        </authorList>
    </citation>
    <scope>NUCLEOTIDE SEQUENCE [LARGE SCALE GENOMIC DNA]</scope>
</reference>
<comment type="caution">
    <text evidence="1">The sequence shown here is derived from an EMBL/GenBank/DDBJ whole genome shotgun (WGS) entry which is preliminary data.</text>
</comment>
<dbReference type="InterPro" id="IPR029033">
    <property type="entry name" value="His_PPase_superfam"/>
</dbReference>
<gene>
    <name evidence="1" type="ORF">A3B04_01535</name>
</gene>
<protein>
    <recommendedName>
        <fullName evidence="3">Phosphoglycerate mutase</fullName>
    </recommendedName>
</protein>
<dbReference type="SUPFAM" id="SSF53254">
    <property type="entry name" value="Phosphoglycerate mutase-like"/>
    <property type="match status" value="1"/>
</dbReference>
<evidence type="ECO:0008006" key="3">
    <source>
        <dbReference type="Google" id="ProtNLM"/>
    </source>
</evidence>
<dbReference type="Gene3D" id="3.40.50.1240">
    <property type="entry name" value="Phosphoglycerate mutase-like"/>
    <property type="match status" value="1"/>
</dbReference>
<dbReference type="Proteomes" id="UP000177126">
    <property type="component" value="Unassembled WGS sequence"/>
</dbReference>
<proteinExistence type="predicted"/>
<dbReference type="AlphaFoldDB" id="A0A1G2FSF4"/>
<name>A0A1G2FSF4_9BACT</name>